<feature type="compositionally biased region" description="Polar residues" evidence="1">
    <location>
        <begin position="50"/>
        <end position="63"/>
    </location>
</feature>
<dbReference type="AlphaFoldDB" id="A0A0B6YKT7"/>
<gene>
    <name evidence="2" type="primary">ORF28611</name>
</gene>
<evidence type="ECO:0000256" key="1">
    <source>
        <dbReference type="SAM" id="MobiDB-lite"/>
    </source>
</evidence>
<feature type="compositionally biased region" description="Polar residues" evidence="1">
    <location>
        <begin position="99"/>
        <end position="108"/>
    </location>
</feature>
<name>A0A0B6YKT7_9EUPU</name>
<evidence type="ECO:0000313" key="2">
    <source>
        <dbReference type="EMBL" id="CEK56823.1"/>
    </source>
</evidence>
<dbReference type="EMBL" id="HACG01009958">
    <property type="protein sequence ID" value="CEK56823.1"/>
    <property type="molecule type" value="Transcribed_RNA"/>
</dbReference>
<feature type="region of interest" description="Disordered" evidence="1">
    <location>
        <begin position="75"/>
        <end position="108"/>
    </location>
</feature>
<sequence>VKRQSRLQNYQPRLHGHFSIPGSHGIFADDIRRSSNVNYNSSSSRDCHQSDVNNSNTNCSTGGIITKQVKDKTNQIMADEGRTKRKREHKKKNVEDLNDTITNLNRSC</sequence>
<organism evidence="2">
    <name type="scientific">Arion vulgaris</name>
    <dbReference type="NCBI Taxonomy" id="1028688"/>
    <lineage>
        <taxon>Eukaryota</taxon>
        <taxon>Metazoa</taxon>
        <taxon>Spiralia</taxon>
        <taxon>Lophotrochozoa</taxon>
        <taxon>Mollusca</taxon>
        <taxon>Gastropoda</taxon>
        <taxon>Heterobranchia</taxon>
        <taxon>Euthyneura</taxon>
        <taxon>Panpulmonata</taxon>
        <taxon>Eupulmonata</taxon>
        <taxon>Stylommatophora</taxon>
        <taxon>Helicina</taxon>
        <taxon>Arionoidea</taxon>
        <taxon>Arionidae</taxon>
        <taxon>Arion</taxon>
    </lineage>
</organism>
<accession>A0A0B6YKT7</accession>
<reference evidence="2" key="1">
    <citation type="submission" date="2014-12" db="EMBL/GenBank/DDBJ databases">
        <title>Insight into the proteome of Arion vulgaris.</title>
        <authorList>
            <person name="Aradska J."/>
            <person name="Bulat T."/>
            <person name="Smidak R."/>
            <person name="Sarate P."/>
            <person name="Gangsoo J."/>
            <person name="Sialana F."/>
            <person name="Bilban M."/>
            <person name="Lubec G."/>
        </authorList>
    </citation>
    <scope>NUCLEOTIDE SEQUENCE</scope>
    <source>
        <tissue evidence="2">Skin</tissue>
    </source>
</reference>
<feature type="non-terminal residue" evidence="2">
    <location>
        <position position="1"/>
    </location>
</feature>
<protein>
    <submittedName>
        <fullName evidence="2">Uncharacterized protein</fullName>
    </submittedName>
</protein>
<proteinExistence type="predicted"/>
<feature type="compositionally biased region" description="Basic residues" evidence="1">
    <location>
        <begin position="83"/>
        <end position="92"/>
    </location>
</feature>
<feature type="non-terminal residue" evidence="2">
    <location>
        <position position="108"/>
    </location>
</feature>
<feature type="region of interest" description="Disordered" evidence="1">
    <location>
        <begin position="40"/>
        <end position="63"/>
    </location>
</feature>